<dbReference type="SMART" id="SM00065">
    <property type="entry name" value="GAF"/>
    <property type="match status" value="1"/>
</dbReference>
<dbReference type="SUPFAM" id="SSF55781">
    <property type="entry name" value="GAF domain-like"/>
    <property type="match status" value="1"/>
</dbReference>
<dbReference type="EMBL" id="JBDPZD010000001">
    <property type="protein sequence ID" value="MEO3690902.1"/>
    <property type="molecule type" value="Genomic_DNA"/>
</dbReference>
<dbReference type="InterPro" id="IPR013655">
    <property type="entry name" value="PAS_fold_3"/>
</dbReference>
<feature type="domain" description="PAC" evidence="2">
    <location>
        <begin position="383"/>
        <end position="435"/>
    </location>
</feature>
<dbReference type="SUPFAM" id="SSF141868">
    <property type="entry name" value="EAL domain-like"/>
    <property type="match status" value="1"/>
</dbReference>
<dbReference type="Gene3D" id="2.10.70.100">
    <property type="match status" value="1"/>
</dbReference>
<feature type="domain" description="PAS" evidence="1">
    <location>
        <begin position="177"/>
        <end position="250"/>
    </location>
</feature>
<dbReference type="InterPro" id="IPR052155">
    <property type="entry name" value="Biofilm_reg_signaling"/>
</dbReference>
<dbReference type="InterPro" id="IPR000700">
    <property type="entry name" value="PAS-assoc_C"/>
</dbReference>
<organism evidence="5 6">
    <name type="scientific">Roseateles paludis</name>
    <dbReference type="NCBI Taxonomy" id="3145238"/>
    <lineage>
        <taxon>Bacteria</taxon>
        <taxon>Pseudomonadati</taxon>
        <taxon>Pseudomonadota</taxon>
        <taxon>Betaproteobacteria</taxon>
        <taxon>Burkholderiales</taxon>
        <taxon>Sphaerotilaceae</taxon>
        <taxon>Roseateles</taxon>
    </lineage>
</organism>
<evidence type="ECO:0000259" key="4">
    <source>
        <dbReference type="PROSITE" id="PS50887"/>
    </source>
</evidence>
<dbReference type="Pfam" id="PF08448">
    <property type="entry name" value="PAS_4"/>
    <property type="match status" value="1"/>
</dbReference>
<evidence type="ECO:0000313" key="6">
    <source>
        <dbReference type="Proteomes" id="UP001495147"/>
    </source>
</evidence>
<dbReference type="SUPFAM" id="SSF55785">
    <property type="entry name" value="PYP-like sensor domain (PAS domain)"/>
    <property type="match status" value="3"/>
</dbReference>
<dbReference type="SMART" id="SM00267">
    <property type="entry name" value="GGDEF"/>
    <property type="match status" value="1"/>
</dbReference>
<dbReference type="Pfam" id="PF00563">
    <property type="entry name" value="EAL"/>
    <property type="match status" value="1"/>
</dbReference>
<evidence type="ECO:0000259" key="2">
    <source>
        <dbReference type="PROSITE" id="PS50113"/>
    </source>
</evidence>
<feature type="domain" description="PAC" evidence="2">
    <location>
        <begin position="514"/>
        <end position="566"/>
    </location>
</feature>
<dbReference type="CDD" id="cd00130">
    <property type="entry name" value="PAS"/>
    <property type="match status" value="3"/>
</dbReference>
<dbReference type="InterPro" id="IPR029787">
    <property type="entry name" value="Nucleotide_cyclase"/>
</dbReference>
<dbReference type="SMART" id="SM00086">
    <property type="entry name" value="PAC"/>
    <property type="match status" value="3"/>
</dbReference>
<gene>
    <name evidence="5" type="ORF">ABDJ85_05425</name>
</gene>
<reference evidence="5 6" key="1">
    <citation type="submission" date="2024-05" db="EMBL/GenBank/DDBJ databases">
        <title>Roseateles sp. DJS-2-20 16S ribosomal RNA gene Genome sequencing and assembly.</title>
        <authorList>
            <person name="Woo H."/>
        </authorList>
    </citation>
    <scope>NUCLEOTIDE SEQUENCE [LARGE SCALE GENOMIC DNA]</scope>
    <source>
        <strain evidence="5 6">DJS-2-20</strain>
    </source>
</reference>
<dbReference type="PANTHER" id="PTHR44757">
    <property type="entry name" value="DIGUANYLATE CYCLASE DGCP"/>
    <property type="match status" value="1"/>
</dbReference>
<dbReference type="InterPro" id="IPR013656">
    <property type="entry name" value="PAS_4"/>
</dbReference>
<keyword evidence="6" id="KW-1185">Reference proteome</keyword>
<name>A0ABV0FZG6_9BURK</name>
<dbReference type="Pfam" id="PF08447">
    <property type="entry name" value="PAS_3"/>
    <property type="match status" value="2"/>
</dbReference>
<accession>A0ABV0FZG6</accession>
<dbReference type="Gene3D" id="3.30.70.270">
    <property type="match status" value="1"/>
</dbReference>
<feature type="domain" description="EAL" evidence="3">
    <location>
        <begin position="742"/>
        <end position="996"/>
    </location>
</feature>
<feature type="domain" description="PAS" evidence="1">
    <location>
        <begin position="308"/>
        <end position="380"/>
    </location>
</feature>
<proteinExistence type="predicted"/>
<dbReference type="NCBIfam" id="TIGR00229">
    <property type="entry name" value="sensory_box"/>
    <property type="match status" value="3"/>
</dbReference>
<evidence type="ECO:0000259" key="1">
    <source>
        <dbReference type="PROSITE" id="PS50112"/>
    </source>
</evidence>
<sequence length="996" mass="110442">MIPAPHPLDEAARLAALRRLGVLDTPAEPGFDELVAAAAAVCGTPMALVSLVDEERQWFKARVGLTAEQTPRDLAFCAHAILGPDVLEVRDATADARFADNPLVTGDPGIQFYAGAPIQLADGSRVGTLCVIDRVPRALDAHQRAVLQQLSRAASAALELRRDARHHAEQSAELRAERDYLSSVIESTGVGTWRWNIATGATRFNERWAEILGYALYELEPTTVETWTQLVHPTDLQRADERLRRHFDGLDERFECELRARHRRGHWVWIRTVGRVLTRTATGQPEWMFGTHVDCTHEVEGREALQRARQRLELALEGGNLAVWEYDVRGNYLSWERRIFQLYGLPEDATDLSYDEWLTLVHPDDRARVAHEVSEVVEGRKPYDIKFRIVRPDGCVRYMRSAARASLNSMGRVVALLGTTWDMTDVFELGSELERQHELMHVTLQSIGEAVITTDPFGLITWLNPVAERLTGWRSAEANGRLLEDVVQLVSEESGLPLQNLLGSCLDPVAPSELKGPVALVSRTGRRLAVEETGAPLRDAEGQVLGAVLVLRDVSEQRRLSREMSHRAKHDALTDLVNRQEFELRLARVLEQSKVHGTLHTVLYLDLDQFKLVNDACGHAVGDELLKQLAQMFRTLVRSRDTLARMGGDEFGMILEQCSSSQALRVAQQIYERMDAFRFEHDGRRFRIGASIGLVQVNTDSGDLAAVIKAADAACYAAKEAGRNRVHVWNEGDRAIRERSGDMAWATRITQALDDDRFVLYVQPILPLGGSTESGGWNGEALVRMLNSDGSLAPPGAFLPAAERFGLAPRLDQWVVRESIRWLSEGERAEQVASLHVNLSACSLADTNFCDALLTELADLAPRLCAKLCFEITETVAIANLTEVASFVNGLRELGACVALDDFGAGASHFGYLKSLKVDIIKVDGQFIKGMLQDPVDDVSVRGFLEVARVLGVRTVAEFVDSEAVLERVRELGFDFAQGYFLGRPEPMADLAAAVA</sequence>
<dbReference type="InterPro" id="IPR001633">
    <property type="entry name" value="EAL_dom"/>
</dbReference>
<feature type="domain" description="GGDEF" evidence="4">
    <location>
        <begin position="598"/>
        <end position="731"/>
    </location>
</feature>
<dbReference type="PROSITE" id="PS50883">
    <property type="entry name" value="EAL"/>
    <property type="match status" value="1"/>
</dbReference>
<dbReference type="InterPro" id="IPR003018">
    <property type="entry name" value="GAF"/>
</dbReference>
<dbReference type="Gene3D" id="3.30.450.40">
    <property type="match status" value="1"/>
</dbReference>
<dbReference type="RefSeq" id="WP_347703718.1">
    <property type="nucleotide sequence ID" value="NZ_JBDPZD010000001.1"/>
</dbReference>
<dbReference type="PANTHER" id="PTHR44757:SF4">
    <property type="entry name" value="DIGUANYLATE CYCLASE DGCE-RELATED"/>
    <property type="match status" value="1"/>
</dbReference>
<dbReference type="PROSITE" id="PS50887">
    <property type="entry name" value="GGDEF"/>
    <property type="match status" value="1"/>
</dbReference>
<dbReference type="Pfam" id="PF00990">
    <property type="entry name" value="GGDEF"/>
    <property type="match status" value="1"/>
</dbReference>
<dbReference type="NCBIfam" id="TIGR00254">
    <property type="entry name" value="GGDEF"/>
    <property type="match status" value="1"/>
</dbReference>
<evidence type="ECO:0000313" key="5">
    <source>
        <dbReference type="EMBL" id="MEO3690902.1"/>
    </source>
</evidence>
<dbReference type="InterPro" id="IPR035919">
    <property type="entry name" value="EAL_sf"/>
</dbReference>
<dbReference type="InterPro" id="IPR043128">
    <property type="entry name" value="Rev_trsase/Diguanyl_cyclase"/>
</dbReference>
<dbReference type="SMART" id="SM00052">
    <property type="entry name" value="EAL"/>
    <property type="match status" value="1"/>
</dbReference>
<dbReference type="PROSITE" id="PS50113">
    <property type="entry name" value="PAC"/>
    <property type="match status" value="2"/>
</dbReference>
<dbReference type="InterPro" id="IPR001610">
    <property type="entry name" value="PAC"/>
</dbReference>
<dbReference type="InterPro" id="IPR000160">
    <property type="entry name" value="GGDEF_dom"/>
</dbReference>
<dbReference type="CDD" id="cd01948">
    <property type="entry name" value="EAL"/>
    <property type="match status" value="1"/>
</dbReference>
<dbReference type="SUPFAM" id="SSF55073">
    <property type="entry name" value="Nucleotide cyclase"/>
    <property type="match status" value="1"/>
</dbReference>
<dbReference type="Gene3D" id="3.20.20.450">
    <property type="entry name" value="EAL domain"/>
    <property type="match status" value="1"/>
</dbReference>
<dbReference type="InterPro" id="IPR000014">
    <property type="entry name" value="PAS"/>
</dbReference>
<evidence type="ECO:0000259" key="3">
    <source>
        <dbReference type="PROSITE" id="PS50883"/>
    </source>
</evidence>
<dbReference type="InterPro" id="IPR029016">
    <property type="entry name" value="GAF-like_dom_sf"/>
</dbReference>
<dbReference type="InterPro" id="IPR035965">
    <property type="entry name" value="PAS-like_dom_sf"/>
</dbReference>
<dbReference type="Gene3D" id="3.30.450.20">
    <property type="entry name" value="PAS domain"/>
    <property type="match status" value="3"/>
</dbReference>
<feature type="domain" description="PAS" evidence="1">
    <location>
        <begin position="436"/>
        <end position="494"/>
    </location>
</feature>
<dbReference type="SMART" id="SM00091">
    <property type="entry name" value="PAS"/>
    <property type="match status" value="3"/>
</dbReference>
<dbReference type="CDD" id="cd01949">
    <property type="entry name" value="GGDEF"/>
    <property type="match status" value="1"/>
</dbReference>
<dbReference type="Proteomes" id="UP001495147">
    <property type="component" value="Unassembled WGS sequence"/>
</dbReference>
<protein>
    <submittedName>
        <fullName evidence="5">EAL domain-containing protein</fullName>
    </submittedName>
</protein>
<comment type="caution">
    <text evidence="5">The sequence shown here is derived from an EMBL/GenBank/DDBJ whole genome shotgun (WGS) entry which is preliminary data.</text>
</comment>
<dbReference type="PROSITE" id="PS50112">
    <property type="entry name" value="PAS"/>
    <property type="match status" value="3"/>
</dbReference>